<gene>
    <name evidence="1" type="ORF">ACFOKC_11125</name>
</gene>
<accession>A0ABD5NG69</accession>
<organism evidence="1 2">
    <name type="scientific">Halobacterium litoreum</name>
    <dbReference type="NCBI Taxonomy" id="2039234"/>
    <lineage>
        <taxon>Archaea</taxon>
        <taxon>Methanobacteriati</taxon>
        <taxon>Methanobacteriota</taxon>
        <taxon>Stenosarchaea group</taxon>
        <taxon>Halobacteria</taxon>
        <taxon>Halobacteriales</taxon>
        <taxon>Halobacteriaceae</taxon>
        <taxon>Halobacterium</taxon>
    </lineage>
</organism>
<evidence type="ECO:0000313" key="2">
    <source>
        <dbReference type="Proteomes" id="UP001595660"/>
    </source>
</evidence>
<sequence length="140" mass="15685">MEHAEYVYTTGMDESAVERHLRDADHCVLSLADGGDAYAVPVSCHWDGERVLLRLSEHGDESKFDYLDATESACVVFYGADGDDSWSVLLRGDLVERETPDEATLNEWFGPFRVFDEAVEDVSFRVFALEPEAVTGRETT</sequence>
<dbReference type="RefSeq" id="WP_232570616.1">
    <property type="nucleotide sequence ID" value="NZ_CP089466.1"/>
</dbReference>
<dbReference type="Pfam" id="PF12900">
    <property type="entry name" value="Pyridox_ox_2"/>
    <property type="match status" value="1"/>
</dbReference>
<name>A0ABD5NG69_9EURY</name>
<dbReference type="Proteomes" id="UP001595660">
    <property type="component" value="Unassembled WGS sequence"/>
</dbReference>
<dbReference type="InterPro" id="IPR024747">
    <property type="entry name" value="Pyridox_Oxase-rel"/>
</dbReference>
<dbReference type="SUPFAM" id="SSF50475">
    <property type="entry name" value="FMN-binding split barrel"/>
    <property type="match status" value="1"/>
</dbReference>
<evidence type="ECO:0000313" key="1">
    <source>
        <dbReference type="EMBL" id="MFC3478271.1"/>
    </source>
</evidence>
<dbReference type="Gene3D" id="2.30.110.10">
    <property type="entry name" value="Electron Transport, Fmn-binding Protein, Chain A"/>
    <property type="match status" value="1"/>
</dbReference>
<proteinExistence type="predicted"/>
<keyword evidence="2" id="KW-1185">Reference proteome</keyword>
<dbReference type="GeneID" id="69118722"/>
<comment type="caution">
    <text evidence="1">The sequence shown here is derived from an EMBL/GenBank/DDBJ whole genome shotgun (WGS) entry which is preliminary data.</text>
</comment>
<dbReference type="AlphaFoldDB" id="A0ABD5NG69"/>
<protein>
    <submittedName>
        <fullName evidence="1">Pyridoxamine 5'-phosphate oxidase family protein</fullName>
    </submittedName>
</protein>
<dbReference type="InterPro" id="IPR012349">
    <property type="entry name" value="Split_barrel_FMN-bd"/>
</dbReference>
<reference evidence="1 2" key="1">
    <citation type="journal article" date="2019" name="Int. J. Syst. Evol. Microbiol.">
        <title>The Global Catalogue of Microorganisms (GCM) 10K type strain sequencing project: providing services to taxonomists for standard genome sequencing and annotation.</title>
        <authorList>
            <consortium name="The Broad Institute Genomics Platform"/>
            <consortium name="The Broad Institute Genome Sequencing Center for Infectious Disease"/>
            <person name="Wu L."/>
            <person name="Ma J."/>
        </authorList>
    </citation>
    <scope>NUCLEOTIDE SEQUENCE [LARGE SCALE GENOMIC DNA]</scope>
    <source>
        <strain evidence="1 2">CGMCC 1.12562</strain>
    </source>
</reference>
<dbReference type="EMBL" id="JBHRWN010000002">
    <property type="protein sequence ID" value="MFC3478271.1"/>
    <property type="molecule type" value="Genomic_DNA"/>
</dbReference>